<name>A0A921GQQ9_9MICO</name>
<dbReference type="EMBL" id="DYWO01000309">
    <property type="protein sequence ID" value="HJF50180.1"/>
    <property type="molecule type" value="Genomic_DNA"/>
</dbReference>
<evidence type="ECO:0000313" key="2">
    <source>
        <dbReference type="Proteomes" id="UP000775129"/>
    </source>
</evidence>
<dbReference type="Proteomes" id="UP000775129">
    <property type="component" value="Unassembled WGS sequence"/>
</dbReference>
<protein>
    <submittedName>
        <fullName evidence="1">Uncharacterized protein</fullName>
    </submittedName>
</protein>
<evidence type="ECO:0000313" key="1">
    <source>
        <dbReference type="EMBL" id="HJF50180.1"/>
    </source>
</evidence>
<reference evidence="1" key="2">
    <citation type="submission" date="2021-09" db="EMBL/GenBank/DDBJ databases">
        <authorList>
            <person name="Gilroy R."/>
        </authorList>
    </citation>
    <scope>NUCLEOTIDE SEQUENCE</scope>
    <source>
        <strain evidence="1">1647</strain>
    </source>
</reference>
<organism evidence="1 2">
    <name type="scientific">Brachybacterium paraconglomeratum</name>
    <dbReference type="NCBI Taxonomy" id="173362"/>
    <lineage>
        <taxon>Bacteria</taxon>
        <taxon>Bacillati</taxon>
        <taxon>Actinomycetota</taxon>
        <taxon>Actinomycetes</taxon>
        <taxon>Micrococcales</taxon>
        <taxon>Dermabacteraceae</taxon>
        <taxon>Brachybacterium</taxon>
    </lineage>
</organism>
<sequence>MISSSRTPSDRARAQIAQLFGGEQGEERAVAWARGVLEHAGLDASRAPLRSMRALRRAERRLGLVAGRYLVEAVAGRSDATGPAGAGSPLKD</sequence>
<reference evidence="1" key="1">
    <citation type="journal article" date="2021" name="PeerJ">
        <title>Extensive microbial diversity within the chicken gut microbiome revealed by metagenomics and culture.</title>
        <authorList>
            <person name="Gilroy R."/>
            <person name="Ravi A."/>
            <person name="Getino M."/>
            <person name="Pursley I."/>
            <person name="Horton D.L."/>
            <person name="Alikhan N.F."/>
            <person name="Baker D."/>
            <person name="Gharbi K."/>
            <person name="Hall N."/>
            <person name="Watson M."/>
            <person name="Adriaenssens E.M."/>
            <person name="Foster-Nyarko E."/>
            <person name="Jarju S."/>
            <person name="Secka A."/>
            <person name="Antonio M."/>
            <person name="Oren A."/>
            <person name="Chaudhuri R.R."/>
            <person name="La Ragione R."/>
            <person name="Hildebrand F."/>
            <person name="Pallen M.J."/>
        </authorList>
    </citation>
    <scope>NUCLEOTIDE SEQUENCE</scope>
    <source>
        <strain evidence="1">1647</strain>
    </source>
</reference>
<proteinExistence type="predicted"/>
<accession>A0A921GQQ9</accession>
<gene>
    <name evidence="1" type="ORF">K8W24_10355</name>
</gene>
<dbReference type="AlphaFoldDB" id="A0A921GQQ9"/>
<comment type="caution">
    <text evidence="1">The sequence shown here is derived from an EMBL/GenBank/DDBJ whole genome shotgun (WGS) entry which is preliminary data.</text>
</comment>